<dbReference type="InterPro" id="IPR025634">
    <property type="entry name" value="DUF4292"/>
</dbReference>
<dbReference type="EMBL" id="JBHRTA010000038">
    <property type="protein sequence ID" value="MFC3199238.1"/>
    <property type="molecule type" value="Genomic_DNA"/>
</dbReference>
<dbReference type="Proteomes" id="UP001595526">
    <property type="component" value="Unassembled WGS sequence"/>
</dbReference>
<dbReference type="Pfam" id="PF14125">
    <property type="entry name" value="DUF4292"/>
    <property type="match status" value="1"/>
</dbReference>
<dbReference type="RefSeq" id="WP_379024657.1">
    <property type="nucleotide sequence ID" value="NZ_JBHRTA010000038.1"/>
</dbReference>
<name>A0ABV7JSH7_9SPHI</name>
<reference evidence="3" key="1">
    <citation type="journal article" date="2019" name="Int. J. Syst. Evol. Microbiol.">
        <title>The Global Catalogue of Microorganisms (GCM) 10K type strain sequencing project: providing services to taxonomists for standard genome sequencing and annotation.</title>
        <authorList>
            <consortium name="The Broad Institute Genomics Platform"/>
            <consortium name="The Broad Institute Genome Sequencing Center for Infectious Disease"/>
            <person name="Wu L."/>
            <person name="Ma J."/>
        </authorList>
    </citation>
    <scope>NUCLEOTIDE SEQUENCE [LARGE SCALE GENOMIC DNA]</scope>
    <source>
        <strain evidence="3">KCTC 52416</strain>
    </source>
</reference>
<gene>
    <name evidence="2" type="ORF">ACFOET_16555</name>
</gene>
<dbReference type="PROSITE" id="PS51257">
    <property type="entry name" value="PROKAR_LIPOPROTEIN"/>
    <property type="match status" value="1"/>
</dbReference>
<accession>A0ABV7JSH7</accession>
<feature type="signal peptide" evidence="1">
    <location>
        <begin position="1"/>
        <end position="23"/>
    </location>
</feature>
<protein>
    <submittedName>
        <fullName evidence="2">DUF4292 domain-containing protein</fullName>
    </submittedName>
</protein>
<keyword evidence="3" id="KW-1185">Reference proteome</keyword>
<evidence type="ECO:0000313" key="2">
    <source>
        <dbReference type="EMBL" id="MFC3199238.1"/>
    </source>
</evidence>
<feature type="chain" id="PRO_5046673310" evidence="1">
    <location>
        <begin position="24"/>
        <end position="262"/>
    </location>
</feature>
<organism evidence="2 3">
    <name type="scientific">Parapedobacter deserti</name>
    <dbReference type="NCBI Taxonomy" id="1912957"/>
    <lineage>
        <taxon>Bacteria</taxon>
        <taxon>Pseudomonadati</taxon>
        <taxon>Bacteroidota</taxon>
        <taxon>Sphingobacteriia</taxon>
        <taxon>Sphingobacteriales</taxon>
        <taxon>Sphingobacteriaceae</taxon>
        <taxon>Parapedobacter</taxon>
    </lineage>
</organism>
<comment type="caution">
    <text evidence="2">The sequence shown here is derived from an EMBL/GenBank/DDBJ whole genome shotgun (WGS) entry which is preliminary data.</text>
</comment>
<evidence type="ECO:0000313" key="3">
    <source>
        <dbReference type="Proteomes" id="UP001595526"/>
    </source>
</evidence>
<evidence type="ECO:0000256" key="1">
    <source>
        <dbReference type="SAM" id="SignalP"/>
    </source>
</evidence>
<sequence length="262" mass="29983">MRNNTLNKRALWLILLASVISCAPKKELANAAASEKRASRTERSNVIGGVVKQQLHFTTISGRARSKVAINNDSYDVTATIRVERDKAIWISVTALMGIEVGRLLITPDSVKIINRLQSEYIKKPFNYLYHFSTEGLDFFNLQHILVGNVIGPVVDDDAEVWSLDGEYVLRNRIDEVSYTTQVNADYRPVILFMGEPLRNQRLEAFYADYRHADGRAFPHDMKLLITADKLNLRSEMRYTRVIFDDALEMPFSIPPRYNEVE</sequence>
<keyword evidence="1" id="KW-0732">Signal</keyword>
<proteinExistence type="predicted"/>